<feature type="signal peptide" evidence="1">
    <location>
        <begin position="1"/>
        <end position="23"/>
    </location>
</feature>
<reference evidence="3 4" key="1">
    <citation type="submission" date="2024-01" db="EMBL/GenBank/DDBJ databases">
        <title>The genome of the rayed Mediterranean limpet Patella caerulea (Linnaeus, 1758).</title>
        <authorList>
            <person name="Anh-Thu Weber A."/>
            <person name="Halstead-Nussloch G."/>
        </authorList>
    </citation>
    <scope>NUCLEOTIDE SEQUENCE [LARGE SCALE GENOMIC DNA]</scope>
    <source>
        <strain evidence="3">AATW-2023a</strain>
        <tissue evidence="3">Whole specimen</tissue>
    </source>
</reference>
<evidence type="ECO:0000259" key="2">
    <source>
        <dbReference type="PROSITE" id="PS51019"/>
    </source>
</evidence>
<dbReference type="FunFam" id="2.60.40.4060:FF:000003">
    <property type="entry name" value="Ferric chelate reductase 1"/>
    <property type="match status" value="1"/>
</dbReference>
<organism evidence="3 4">
    <name type="scientific">Patella caerulea</name>
    <name type="common">Rayed Mediterranean limpet</name>
    <dbReference type="NCBI Taxonomy" id="87958"/>
    <lineage>
        <taxon>Eukaryota</taxon>
        <taxon>Metazoa</taxon>
        <taxon>Spiralia</taxon>
        <taxon>Lophotrochozoa</taxon>
        <taxon>Mollusca</taxon>
        <taxon>Gastropoda</taxon>
        <taxon>Patellogastropoda</taxon>
        <taxon>Patelloidea</taxon>
        <taxon>Patellidae</taxon>
        <taxon>Patella</taxon>
    </lineage>
</organism>
<dbReference type="GO" id="GO:0016020">
    <property type="term" value="C:membrane"/>
    <property type="evidence" value="ECO:0007669"/>
    <property type="project" value="TreeGrafter"/>
</dbReference>
<comment type="caution">
    <text evidence="3">The sequence shown here is derived from an EMBL/GenBank/DDBJ whole genome shotgun (WGS) entry which is preliminary data.</text>
</comment>
<protein>
    <recommendedName>
        <fullName evidence="2">Reelin domain-containing protein</fullName>
    </recommendedName>
</protein>
<dbReference type="PANTHER" id="PTHR45828:SF33">
    <property type="entry name" value="DOMON DOMAIN-CONTAINING PROTEIN"/>
    <property type="match status" value="1"/>
</dbReference>
<gene>
    <name evidence="3" type="ORF">SNE40_022792</name>
</gene>
<feature type="domain" description="Reelin" evidence="2">
    <location>
        <begin position="18"/>
        <end position="177"/>
    </location>
</feature>
<dbReference type="PANTHER" id="PTHR45828">
    <property type="entry name" value="CYTOCHROME B561/FERRIC REDUCTASE TRANSMEMBRANE"/>
    <property type="match status" value="1"/>
</dbReference>
<dbReference type="InterPro" id="IPR042307">
    <property type="entry name" value="Reeler_sf"/>
</dbReference>
<evidence type="ECO:0000256" key="1">
    <source>
        <dbReference type="SAM" id="SignalP"/>
    </source>
</evidence>
<dbReference type="PROSITE" id="PS51019">
    <property type="entry name" value="REELIN"/>
    <property type="match status" value="1"/>
</dbReference>
<dbReference type="EMBL" id="JAZGQO010000021">
    <property type="protein sequence ID" value="KAK6165995.1"/>
    <property type="molecule type" value="Genomic_DNA"/>
</dbReference>
<keyword evidence="4" id="KW-1185">Reference proteome</keyword>
<dbReference type="AlphaFoldDB" id="A0AAN8J406"/>
<dbReference type="InterPro" id="IPR051237">
    <property type="entry name" value="Ferric-chelate_Red/DefProt"/>
</dbReference>
<name>A0AAN8J406_PATCE</name>
<dbReference type="Gene3D" id="2.60.40.4060">
    <property type="entry name" value="Reeler domain"/>
    <property type="match status" value="1"/>
</dbReference>
<proteinExistence type="predicted"/>
<dbReference type="Proteomes" id="UP001347796">
    <property type="component" value="Unassembled WGS sequence"/>
</dbReference>
<dbReference type="CDD" id="cd08544">
    <property type="entry name" value="Reeler"/>
    <property type="match status" value="1"/>
</dbReference>
<evidence type="ECO:0000313" key="4">
    <source>
        <dbReference type="Proteomes" id="UP001347796"/>
    </source>
</evidence>
<dbReference type="Pfam" id="PF02014">
    <property type="entry name" value="Reeler"/>
    <property type="match status" value="1"/>
</dbReference>
<sequence>MEVTLFAPGFFLFLCTLVFTINAYPHGAPKSACVNQLPVHKNIMAQTTTPPYSIRVSGTTYKANQSLTVTISGSFQGFLLQARTSGGTTPIGTFSGPPTDTKIVQCSAKDDSWTHANNNIKNHSSVLWNPPSVDVGDITFLATVANGHDIYWLNVRSDALTATSGSTGTTISTTTVLVVLFRFLVV</sequence>
<dbReference type="InterPro" id="IPR002861">
    <property type="entry name" value="Reeler_dom"/>
</dbReference>
<feature type="chain" id="PRO_5042861440" description="Reelin domain-containing protein" evidence="1">
    <location>
        <begin position="24"/>
        <end position="186"/>
    </location>
</feature>
<accession>A0AAN8J406</accession>
<keyword evidence="1" id="KW-0732">Signal</keyword>
<evidence type="ECO:0000313" key="3">
    <source>
        <dbReference type="EMBL" id="KAK6165995.1"/>
    </source>
</evidence>